<keyword evidence="1" id="KW-0418">Kinase</keyword>
<dbReference type="GO" id="GO:0016301">
    <property type="term" value="F:kinase activity"/>
    <property type="evidence" value="ECO:0007669"/>
    <property type="project" value="UniProtKB-KW"/>
</dbReference>
<keyword evidence="1" id="KW-0675">Receptor</keyword>
<accession>A0A074RKE0</accession>
<dbReference type="EMBL" id="AZST01000705">
    <property type="protein sequence ID" value="KEP47576.1"/>
    <property type="molecule type" value="Genomic_DNA"/>
</dbReference>
<dbReference type="SUPFAM" id="SSF48452">
    <property type="entry name" value="TPR-like"/>
    <property type="match status" value="1"/>
</dbReference>
<keyword evidence="1" id="KW-0808">Transferase</keyword>
<name>A0A074RKE0_9AGAM</name>
<organism evidence="1 2">
    <name type="scientific">Rhizoctonia solani 123E</name>
    <dbReference type="NCBI Taxonomy" id="1423351"/>
    <lineage>
        <taxon>Eukaryota</taxon>
        <taxon>Fungi</taxon>
        <taxon>Dikarya</taxon>
        <taxon>Basidiomycota</taxon>
        <taxon>Agaricomycotina</taxon>
        <taxon>Agaricomycetes</taxon>
        <taxon>Cantharellales</taxon>
        <taxon>Ceratobasidiaceae</taxon>
        <taxon>Rhizoctonia</taxon>
    </lineage>
</organism>
<dbReference type="AlphaFoldDB" id="A0A074RKE0"/>
<dbReference type="Gene3D" id="1.25.40.10">
    <property type="entry name" value="Tetratricopeptide repeat domain"/>
    <property type="match status" value="1"/>
</dbReference>
<dbReference type="OrthoDB" id="3236663at2759"/>
<proteinExistence type="predicted"/>
<sequence length="186" mass="20828">TLTVDSSHVSSYFTAPADFENALLGDIDVLSDPEHPESIAKLEEEALAYLEAERFEKATGIFMDVLDLRRRIQGDSHLFTIQTMSNLGLGYEGQGKLNQAIDILLETLIELNNSHSSVNVVFRSPIEERLADLRKRQAEAIGSMTIVRCTDFKRGAKRTNSVDQIATRVHSEKNLPFHIDSNTVRI</sequence>
<dbReference type="HOGENOM" id="CLU_1457835_0_0_1"/>
<comment type="caution">
    <text evidence="1">The sequence shown here is derived from an EMBL/GenBank/DDBJ whole genome shotgun (WGS) entry which is preliminary data.</text>
</comment>
<dbReference type="InterPro" id="IPR011990">
    <property type="entry name" value="TPR-like_helical_dom_sf"/>
</dbReference>
<dbReference type="Proteomes" id="UP000027456">
    <property type="component" value="Unassembled WGS sequence"/>
</dbReference>
<dbReference type="STRING" id="1423351.A0A074RKE0"/>
<feature type="non-terminal residue" evidence="1">
    <location>
        <position position="1"/>
    </location>
</feature>
<dbReference type="Pfam" id="PF13424">
    <property type="entry name" value="TPR_12"/>
    <property type="match status" value="1"/>
</dbReference>
<evidence type="ECO:0000313" key="1">
    <source>
        <dbReference type="EMBL" id="KEP47576.1"/>
    </source>
</evidence>
<keyword evidence="2" id="KW-1185">Reference proteome</keyword>
<evidence type="ECO:0000313" key="2">
    <source>
        <dbReference type="Proteomes" id="UP000027456"/>
    </source>
</evidence>
<gene>
    <name evidence="1" type="ORF">V565_150990</name>
</gene>
<reference evidence="1 2" key="1">
    <citation type="submission" date="2013-12" db="EMBL/GenBank/DDBJ databases">
        <authorList>
            <person name="Cubeta M."/>
            <person name="Pakala S."/>
            <person name="Fedorova N."/>
            <person name="Thomas E."/>
            <person name="Dean R."/>
            <person name="Jabaji S."/>
            <person name="Neate S."/>
            <person name="Toda T."/>
            <person name="Tavantzis S."/>
            <person name="Vilgalys R."/>
            <person name="Bharathan N."/>
            <person name="Pakala S."/>
            <person name="Losada L.S."/>
            <person name="Zafar N."/>
            <person name="Nierman W."/>
        </authorList>
    </citation>
    <scope>NUCLEOTIDE SEQUENCE [LARGE SCALE GENOMIC DNA]</scope>
    <source>
        <strain evidence="1 2">123E</strain>
    </source>
</reference>
<protein>
    <submittedName>
        <fullName evidence="1">Cysteine-rich receptor-like kinase</fullName>
    </submittedName>
</protein>